<evidence type="ECO:0000313" key="3">
    <source>
        <dbReference type="Proteomes" id="UP001597549"/>
    </source>
</evidence>
<keyword evidence="1" id="KW-0472">Membrane</keyword>
<evidence type="ECO:0000256" key="1">
    <source>
        <dbReference type="SAM" id="Phobius"/>
    </source>
</evidence>
<comment type="caution">
    <text evidence="2">The sequence shown here is derived from an EMBL/GenBank/DDBJ whole genome shotgun (WGS) entry which is preliminary data.</text>
</comment>
<gene>
    <name evidence="2" type="ORF">ACFSX9_11920</name>
</gene>
<feature type="transmembrane region" description="Helical" evidence="1">
    <location>
        <begin position="63"/>
        <end position="87"/>
    </location>
</feature>
<keyword evidence="1" id="KW-0812">Transmembrane</keyword>
<sequence>MENQKLPNATAVLILGILSILTCCCYGIISIVLGVIGIVLANKDVKLYTANPKLYVNYNNLKIGKVLNIIGIVLGAIYLIFVAWAVYTFGWDAMQDQAILTERLNEYFGIK</sequence>
<dbReference type="RefSeq" id="WP_379807947.1">
    <property type="nucleotide sequence ID" value="NZ_JBHUOL010000018.1"/>
</dbReference>
<dbReference type="Pfam" id="PF07666">
    <property type="entry name" value="MpPF26"/>
    <property type="match status" value="1"/>
</dbReference>
<evidence type="ECO:0000313" key="2">
    <source>
        <dbReference type="EMBL" id="MFD2909436.1"/>
    </source>
</evidence>
<keyword evidence="3" id="KW-1185">Reference proteome</keyword>
<reference evidence="3" key="1">
    <citation type="journal article" date="2019" name="Int. J. Syst. Evol. Microbiol.">
        <title>The Global Catalogue of Microorganisms (GCM) 10K type strain sequencing project: providing services to taxonomists for standard genome sequencing and annotation.</title>
        <authorList>
            <consortium name="The Broad Institute Genomics Platform"/>
            <consortium name="The Broad Institute Genome Sequencing Center for Infectious Disease"/>
            <person name="Wu L."/>
            <person name="Ma J."/>
        </authorList>
    </citation>
    <scope>NUCLEOTIDE SEQUENCE [LARGE SCALE GENOMIC DNA]</scope>
    <source>
        <strain evidence="3">KCTC 52644</strain>
    </source>
</reference>
<protein>
    <submittedName>
        <fullName evidence="2">CCC motif membrane protein</fullName>
    </submittedName>
</protein>
<organism evidence="2 3">
    <name type="scientific">Flavobacterium ardleyense</name>
    <dbReference type="NCBI Taxonomy" id="2038737"/>
    <lineage>
        <taxon>Bacteria</taxon>
        <taxon>Pseudomonadati</taxon>
        <taxon>Bacteroidota</taxon>
        <taxon>Flavobacteriia</taxon>
        <taxon>Flavobacteriales</taxon>
        <taxon>Flavobacteriaceae</taxon>
        <taxon>Flavobacterium</taxon>
    </lineage>
</organism>
<keyword evidence="1" id="KW-1133">Transmembrane helix</keyword>
<proteinExistence type="predicted"/>
<feature type="transmembrane region" description="Helical" evidence="1">
    <location>
        <begin position="12"/>
        <end position="42"/>
    </location>
</feature>
<dbReference type="InterPro" id="IPR011655">
    <property type="entry name" value="MpPF26"/>
</dbReference>
<accession>A0ABW5ZAS2</accession>
<dbReference type="Proteomes" id="UP001597549">
    <property type="component" value="Unassembled WGS sequence"/>
</dbReference>
<dbReference type="NCBIfam" id="NF040945">
    <property type="entry name" value="CCC_membrane"/>
    <property type="match status" value="1"/>
</dbReference>
<name>A0ABW5ZAS2_9FLAO</name>
<dbReference type="EMBL" id="JBHUOL010000018">
    <property type="protein sequence ID" value="MFD2909436.1"/>
    <property type="molecule type" value="Genomic_DNA"/>
</dbReference>